<feature type="transmembrane region" description="Helical" evidence="1">
    <location>
        <begin position="12"/>
        <end position="32"/>
    </location>
</feature>
<protein>
    <submittedName>
        <fullName evidence="2">Uncharacterized protein</fullName>
    </submittedName>
</protein>
<keyword evidence="1" id="KW-0472">Membrane</keyword>
<dbReference type="EMBL" id="MT141421">
    <property type="protein sequence ID" value="QJA60802.1"/>
    <property type="molecule type" value="Genomic_DNA"/>
</dbReference>
<sequence>MKKLTFSKLVMMMILLVMIVITCLVLGLHQILNHKPKVIPDKVPEKRVSYNDLNSDDSVFTIILDDTVFYYKGRLNMLYIYYDSLSARDLIEIYQRYGNDTIIK</sequence>
<keyword evidence="1" id="KW-1133">Transmembrane helix</keyword>
<gene>
    <name evidence="2" type="ORF">MM415B01048_0010</name>
</gene>
<dbReference type="AlphaFoldDB" id="A0A6M3IW10"/>
<accession>A0A6M3IW10</accession>
<reference evidence="2" key="1">
    <citation type="submission" date="2020-03" db="EMBL/GenBank/DDBJ databases">
        <title>The deep terrestrial virosphere.</title>
        <authorList>
            <person name="Holmfeldt K."/>
            <person name="Nilsson E."/>
            <person name="Simone D."/>
            <person name="Lopez-Fernandez M."/>
            <person name="Wu X."/>
            <person name="de Brujin I."/>
            <person name="Lundin D."/>
            <person name="Andersson A."/>
            <person name="Bertilsson S."/>
            <person name="Dopson M."/>
        </authorList>
    </citation>
    <scope>NUCLEOTIDE SEQUENCE</scope>
    <source>
        <strain evidence="2">MM415B01048</strain>
    </source>
</reference>
<name>A0A6M3IW10_9ZZZZ</name>
<evidence type="ECO:0000256" key="1">
    <source>
        <dbReference type="SAM" id="Phobius"/>
    </source>
</evidence>
<keyword evidence="1" id="KW-0812">Transmembrane</keyword>
<evidence type="ECO:0000313" key="2">
    <source>
        <dbReference type="EMBL" id="QJA60802.1"/>
    </source>
</evidence>
<organism evidence="2">
    <name type="scientific">viral metagenome</name>
    <dbReference type="NCBI Taxonomy" id="1070528"/>
    <lineage>
        <taxon>unclassified sequences</taxon>
        <taxon>metagenomes</taxon>
        <taxon>organismal metagenomes</taxon>
    </lineage>
</organism>
<proteinExistence type="predicted"/>